<sequence length="2090" mass="215034">MVAWVSRSFSRRFRMMLGVLVGLGLIVGMVGPVSTAHAAPAPTGKVVLDPDDNYSFAIWGGTTYKELPITYAISQTVKTKLEALCDTSVVITRDASQDTVPRAQRAAMMSGADVSMTISLNDLTGTPWGTSVDGGAQGWSTSYSNNTALAQKSLDEWTRFTGRTNAGGPNQGATNGTALPYPEFAALSSTYAQTFFGFMDHNFDAPSIGVVSGVHSPVVNAVVTAIGRQLQAQGITCGNTGTGQASFPAPPTAAQLAALFSLGFGNWMRYGADPVNFATGNFLQSAKLFTVSGPGGSSTPIELTYNSLDNRSSRFGHGWSAGLDSRSQTYTDKSVLITGTDGSATAYSANLDGSYQAPAGVFNTLTRTSADTLVLTGPDGSKQTFTEDSHTGAGVLTARTDRAGHRWVYDYATTTVTVPGTTNPWPVAPDGSSGGSGAASTSYTSLGALTSITDPGGQKIAFSNDAKGRVTKVTRPDGADWTLSYDAAGNLVSVSDPLSHATAYSYDTVGRMVTVTAPDGVVYVHNTFDGQGRVIAQSNGDGKTSTITYNADGTTTYTDTTGAKTTFTTDTQGRVVKVTTPLGHTISTGYQNWSTSTKKDANGNLTSYQYDSQGRAVQVSSPDGTSTKVAYTSDGDVSSQTAADGGVTTYMVDGKGRVTGVTEPDNATWASTYDDAGNLTSRTDPNGHLTSYSYDGRGNLRSTTNAAGGVTTLAYDAANRLTSVTDAAGGVSTFGYDAVGNLTSRTNPDGKTSSYAYNATDKVTAVTDANGGKTSYTYNAGLQVETVTDPAGGRTKYGYDSEYRRTSVTNPDGAVTKYEYNGEGLLTKVTDPNGGVTSKEYDANQNVTKVTDAIGAVTTFGYDTMNRPITVTDAKGGKTSYAYDAAGRVTKVTDANKAATSYAYDKAGRVVKVTDPTGAVTAYAYDKAGNVVGSTDPNGHTTTVGYDKLNQAVAVTAPAGGVTSYQYDPAGRVTKKTDGAGRTQSFAYDPAGQLTSATDGEGASTRYAYDGVGNITGVTDPRGGTITLSYTPTNLLGAQSNQNGETTGYRYTAAGILSAVTNPLGVTTAYGHDKNGNLTQVVENSQAGSGSTVDANVTTNYAYDPANRLAKVTDAKGGTTAYAYDPLGALTKSTNQLGNVTSYSYDAVSQTTAVTDGNGKTTSYGRDGDGRITTVSPQGVSSATYTYDAAGQLTAMVDPTGKTAWAYTPDGLVASETTKAGTAGAEAVSFSYDLGGARTGLTYPDGSKVAYTLDKAGRVTSIADQTGTSAYAYNPSGLLTTATHSNGTKSSYGYDAVGRVSDIQHTGTTVTTNKTTASTQAPADPTPNATATPGATVAPSPTTPTLTPSTPTAQVPTPSPSPTATSSSTSSSNGNGAGNGCGNGGVTPGCPATTPTATPSPTQSPTPSSTPTPSAPSVTTGPGCGNGGVTPGCPMAALTAADGLPMHLAYTYDKAGNTTQLVQESATKTLTTGYSYDPLGRLTASTRTDGAKATYSYDANGNQTSGTETDRLTGQLVKVSATFNPANQLVKRTTSPVAGLSLDGPAETVVSNTFDSAGNLTVQTTSSTRGVQGNSSHTDTTTVTTKNTYDYTNHLLTQIRDDGQNTAYTYDGLGRTATQSLPTGQAVSDKTNKKNGTGAGPHNTGCGIGGTTPGCPGTGDLTMFGGATTRVFYDGVTPISWSGDSLSSNLVYGPLGPEHQITTKTTGVNTSWLYLDRQGTVRVTAGSDGVTTSASSYTDFGVLEPGAGTLYAGAGTEAAPGQEDKATAVHLPVATTQTPVGYTAEQTNPAAGLQHYLARDYQPGTAAWIQADTWGGVLARPGTLNKYTYVLDNPTTLIDRGGNEPAYVGCNTLQCRNYMYNPVTPAPSAHTVNSSQVDWQPAPPQPSPGNTVNSSRLDWQPGYAGPPAQPTPPAQQENPSSNSGHYVASPVCGYAHIPCSHPEVCPTSDTSGDCEQLRVVRGLMLQAVDKLLMGLLPIRTGAAGEAGAADGVAGITPQVIRIGGLKLPGVPKGIVGTVTDSGKGLTYAIPKGTPELDPRVTQIRIMGPTSGTYAYPNGYAVYMNSESQTVNPLTGQVIAPSDPYAHIGLP</sequence>
<protein>
    <submittedName>
        <fullName evidence="5">RHS repeat-associated protein</fullName>
    </submittedName>
</protein>
<gene>
    <name evidence="5" type="ORF">FHU41_002489</name>
</gene>
<feature type="compositionally biased region" description="Low complexity" evidence="2">
    <location>
        <begin position="1388"/>
        <end position="1401"/>
    </location>
</feature>
<evidence type="ECO:0000259" key="3">
    <source>
        <dbReference type="Pfam" id="PF20148"/>
    </source>
</evidence>
<feature type="compositionally biased region" description="Polar residues" evidence="2">
    <location>
        <begin position="1617"/>
        <end position="1629"/>
    </location>
</feature>
<feature type="domain" description="DUF6531" evidence="3">
    <location>
        <begin position="273"/>
        <end position="347"/>
    </location>
</feature>
<keyword evidence="1" id="KW-0677">Repeat</keyword>
<dbReference type="SUPFAM" id="SSF50969">
    <property type="entry name" value="YVTN repeat-like/Quinoprotein amine dehydrogenase"/>
    <property type="match status" value="1"/>
</dbReference>
<dbReference type="Proteomes" id="UP000521748">
    <property type="component" value="Unassembled WGS sequence"/>
</dbReference>
<dbReference type="PANTHER" id="PTHR32305:SF15">
    <property type="entry name" value="PROTEIN RHSA-RELATED"/>
    <property type="match status" value="1"/>
</dbReference>
<dbReference type="RefSeq" id="WP_179389923.1">
    <property type="nucleotide sequence ID" value="NZ_JACBYQ010000002.1"/>
</dbReference>
<evidence type="ECO:0000256" key="2">
    <source>
        <dbReference type="SAM" id="MobiDB-lite"/>
    </source>
</evidence>
<feature type="compositionally biased region" description="Gly residues" evidence="2">
    <location>
        <begin position="1375"/>
        <end position="1387"/>
    </location>
</feature>
<evidence type="ECO:0000256" key="1">
    <source>
        <dbReference type="ARBA" id="ARBA00022737"/>
    </source>
</evidence>
<dbReference type="InterPro" id="IPR022385">
    <property type="entry name" value="Rhs_assc_core"/>
</dbReference>
<dbReference type="InterPro" id="IPR056823">
    <property type="entry name" value="TEN-like_YD-shell"/>
</dbReference>
<feature type="domain" description="Teneurin-like YD-shell" evidence="4">
    <location>
        <begin position="866"/>
        <end position="1013"/>
    </location>
</feature>
<feature type="compositionally biased region" description="Pro residues" evidence="2">
    <location>
        <begin position="1402"/>
        <end position="1414"/>
    </location>
</feature>
<feature type="domain" description="Teneurin-like YD-shell" evidence="4">
    <location>
        <begin position="1140"/>
        <end position="1262"/>
    </location>
</feature>
<dbReference type="InterPro" id="IPR006530">
    <property type="entry name" value="YD"/>
</dbReference>
<dbReference type="PANTHER" id="PTHR32305">
    <property type="match status" value="1"/>
</dbReference>
<dbReference type="InterPro" id="IPR045351">
    <property type="entry name" value="DUF6531"/>
</dbReference>
<reference evidence="5 6" key="1">
    <citation type="submission" date="2020-07" db="EMBL/GenBank/DDBJ databases">
        <title>Sequencing the genomes of 1000 actinobacteria strains.</title>
        <authorList>
            <person name="Klenk H.-P."/>
        </authorList>
    </citation>
    <scope>NUCLEOTIDE SEQUENCE [LARGE SCALE GENOMIC DNA]</scope>
    <source>
        <strain evidence="5 6">DSM 102047</strain>
    </source>
</reference>
<accession>A0A7Y9LVA8</accession>
<dbReference type="Gene3D" id="3.40.630.40">
    <property type="entry name" value="Zn-dependent exopeptidases"/>
    <property type="match status" value="1"/>
</dbReference>
<comment type="caution">
    <text evidence="5">The sequence shown here is derived from an EMBL/GenBank/DDBJ whole genome shotgun (WGS) entry which is preliminary data.</text>
</comment>
<name>A0A7Y9LVA8_9MICC</name>
<organism evidence="5 6">
    <name type="scientific">Psychromicrobium silvestre</name>
    <dbReference type="NCBI Taxonomy" id="1645614"/>
    <lineage>
        <taxon>Bacteria</taxon>
        <taxon>Bacillati</taxon>
        <taxon>Actinomycetota</taxon>
        <taxon>Actinomycetes</taxon>
        <taxon>Micrococcales</taxon>
        <taxon>Micrococcaceae</taxon>
        <taxon>Psychromicrobium</taxon>
    </lineage>
</organism>
<evidence type="ECO:0000313" key="6">
    <source>
        <dbReference type="Proteomes" id="UP000521748"/>
    </source>
</evidence>
<dbReference type="InterPro" id="IPR011044">
    <property type="entry name" value="Quino_amine_DH_bsu"/>
</dbReference>
<evidence type="ECO:0000259" key="4">
    <source>
        <dbReference type="Pfam" id="PF25023"/>
    </source>
</evidence>
<dbReference type="InterPro" id="IPR031325">
    <property type="entry name" value="RHS_repeat"/>
</dbReference>
<feature type="region of interest" description="Disordered" evidence="2">
    <location>
        <begin position="614"/>
        <end position="636"/>
    </location>
</feature>
<dbReference type="NCBIfam" id="TIGR01643">
    <property type="entry name" value="YD_repeat_2x"/>
    <property type="match status" value="20"/>
</dbReference>
<dbReference type="Gene3D" id="3.90.930.1">
    <property type="match status" value="1"/>
</dbReference>
<feature type="compositionally biased region" description="Low complexity" evidence="2">
    <location>
        <begin position="1307"/>
        <end position="1374"/>
    </location>
</feature>
<dbReference type="NCBIfam" id="TIGR03696">
    <property type="entry name" value="Rhs_assc_core"/>
    <property type="match status" value="1"/>
</dbReference>
<feature type="region of interest" description="Disordered" evidence="2">
    <location>
        <begin position="1869"/>
        <end position="1923"/>
    </location>
</feature>
<feature type="region of interest" description="Disordered" evidence="2">
    <location>
        <begin position="1617"/>
        <end position="1648"/>
    </location>
</feature>
<proteinExistence type="predicted"/>
<dbReference type="Pfam" id="PF20148">
    <property type="entry name" value="DUF6531"/>
    <property type="match status" value="1"/>
</dbReference>
<dbReference type="EMBL" id="JACBYQ010000002">
    <property type="protein sequence ID" value="NYE96239.1"/>
    <property type="molecule type" value="Genomic_DNA"/>
</dbReference>
<feature type="compositionally biased region" description="Polar residues" evidence="2">
    <location>
        <begin position="1888"/>
        <end position="1897"/>
    </location>
</feature>
<dbReference type="Pfam" id="PF25023">
    <property type="entry name" value="TEN_YD-shell"/>
    <property type="match status" value="2"/>
</dbReference>
<dbReference type="Pfam" id="PF05593">
    <property type="entry name" value="RHS_repeat"/>
    <property type="match status" value="10"/>
</dbReference>
<evidence type="ECO:0000313" key="5">
    <source>
        <dbReference type="EMBL" id="NYE96239.1"/>
    </source>
</evidence>
<feature type="region of interest" description="Disordered" evidence="2">
    <location>
        <begin position="1307"/>
        <end position="1423"/>
    </location>
</feature>
<dbReference type="Gene3D" id="2.180.10.10">
    <property type="entry name" value="RHS repeat-associated core"/>
    <property type="match status" value="8"/>
</dbReference>
<feature type="compositionally biased region" description="Polar residues" evidence="2">
    <location>
        <begin position="618"/>
        <end position="636"/>
    </location>
</feature>
<dbReference type="InterPro" id="IPR050708">
    <property type="entry name" value="T6SS_VgrG/RHS"/>
</dbReference>
<keyword evidence="6" id="KW-1185">Reference proteome</keyword>